<sequence>MSEKQIEFEYLLRIVLVGDSGIGKTTLFIKHKEQQFQQNLSPTIGIEFHNKFVEYQRKMIKLQLWDTAGQETFRSISQNYYRKANSIFFIYDITNKQSFERVYQWMNEANQLAPSDLIKVLIGNKSDLINKRQVSFDEGKQFAFENDLEFFELSAFGNRNLEDPIYYVLEQFLKQKESEQNQIIENNLALSNQIVQIENINQNQSCKC</sequence>
<proteinExistence type="inferred from homology"/>
<evidence type="ECO:0000256" key="3">
    <source>
        <dbReference type="ARBA" id="ARBA00023134"/>
    </source>
</evidence>
<keyword evidence="6" id="KW-1185">Reference proteome</keyword>
<dbReference type="FunFam" id="3.40.50.300:FF:001072">
    <property type="entry name" value="Rab family GTPase"/>
    <property type="match status" value="1"/>
</dbReference>
<dbReference type="AlphaFoldDB" id="A0A8S1Y095"/>
<dbReference type="SMART" id="SM00175">
    <property type="entry name" value="RAB"/>
    <property type="match status" value="1"/>
</dbReference>
<keyword evidence="3" id="KW-0342">GTP-binding</keyword>
<dbReference type="InterPro" id="IPR005225">
    <property type="entry name" value="Small_GTP-bd"/>
</dbReference>
<keyword evidence="2" id="KW-0547">Nucleotide-binding</keyword>
<keyword evidence="4" id="KW-0449">Lipoprotein</keyword>
<dbReference type="PANTHER" id="PTHR47980">
    <property type="entry name" value="LD44762P"/>
    <property type="match status" value="1"/>
</dbReference>
<comment type="caution">
    <text evidence="5">The sequence shown here is derived from an EMBL/GenBank/DDBJ whole genome shotgun (WGS) entry which is preliminary data.</text>
</comment>
<dbReference type="Proteomes" id="UP000683925">
    <property type="component" value="Unassembled WGS sequence"/>
</dbReference>
<comment type="similarity">
    <text evidence="1">Belongs to the small GTPase superfamily. Rab family.</text>
</comment>
<gene>
    <name evidence="5" type="ORF">POCTA_138.1.T1400054</name>
</gene>
<evidence type="ECO:0000313" key="5">
    <source>
        <dbReference type="EMBL" id="CAD8207140.1"/>
    </source>
</evidence>
<dbReference type="GO" id="GO:0005525">
    <property type="term" value="F:GTP binding"/>
    <property type="evidence" value="ECO:0007669"/>
    <property type="project" value="UniProtKB-KW"/>
</dbReference>
<dbReference type="PROSITE" id="PS51419">
    <property type="entry name" value="RAB"/>
    <property type="match status" value="1"/>
</dbReference>
<name>A0A8S1Y095_PAROT</name>
<dbReference type="InterPro" id="IPR050305">
    <property type="entry name" value="Small_GTPase_Rab"/>
</dbReference>
<accession>A0A8S1Y095</accession>
<dbReference type="SMART" id="SM00176">
    <property type="entry name" value="RAN"/>
    <property type="match status" value="1"/>
</dbReference>
<dbReference type="PROSITE" id="PS51420">
    <property type="entry name" value="RHO"/>
    <property type="match status" value="1"/>
</dbReference>
<dbReference type="NCBIfam" id="TIGR00231">
    <property type="entry name" value="small_GTP"/>
    <property type="match status" value="1"/>
</dbReference>
<evidence type="ECO:0000256" key="4">
    <source>
        <dbReference type="ARBA" id="ARBA00023288"/>
    </source>
</evidence>
<dbReference type="OrthoDB" id="10284307at2759"/>
<dbReference type="SMART" id="SM00173">
    <property type="entry name" value="RAS"/>
    <property type="match status" value="1"/>
</dbReference>
<evidence type="ECO:0000256" key="1">
    <source>
        <dbReference type="ARBA" id="ARBA00006270"/>
    </source>
</evidence>
<dbReference type="InterPro" id="IPR001806">
    <property type="entry name" value="Small_GTPase"/>
</dbReference>
<dbReference type="GO" id="GO:0003924">
    <property type="term" value="F:GTPase activity"/>
    <property type="evidence" value="ECO:0007669"/>
    <property type="project" value="InterPro"/>
</dbReference>
<dbReference type="CDD" id="cd00154">
    <property type="entry name" value="Rab"/>
    <property type="match status" value="1"/>
</dbReference>
<evidence type="ECO:0000256" key="2">
    <source>
        <dbReference type="ARBA" id="ARBA00022741"/>
    </source>
</evidence>
<dbReference type="EMBL" id="CAJJDP010000141">
    <property type="protein sequence ID" value="CAD8207140.1"/>
    <property type="molecule type" value="Genomic_DNA"/>
</dbReference>
<protein>
    <submittedName>
        <fullName evidence="5">Uncharacterized protein</fullName>
    </submittedName>
</protein>
<reference evidence="5" key="1">
    <citation type="submission" date="2021-01" db="EMBL/GenBank/DDBJ databases">
        <authorList>
            <consortium name="Genoscope - CEA"/>
            <person name="William W."/>
        </authorList>
    </citation>
    <scope>NUCLEOTIDE SEQUENCE</scope>
</reference>
<dbReference type="SMART" id="SM00174">
    <property type="entry name" value="RHO"/>
    <property type="match status" value="1"/>
</dbReference>
<dbReference type="OMA" id="TIGIEFH"/>
<organism evidence="5 6">
    <name type="scientific">Paramecium octaurelia</name>
    <dbReference type="NCBI Taxonomy" id="43137"/>
    <lineage>
        <taxon>Eukaryota</taxon>
        <taxon>Sar</taxon>
        <taxon>Alveolata</taxon>
        <taxon>Ciliophora</taxon>
        <taxon>Intramacronucleata</taxon>
        <taxon>Oligohymenophorea</taxon>
        <taxon>Peniculida</taxon>
        <taxon>Parameciidae</taxon>
        <taxon>Paramecium</taxon>
    </lineage>
</organism>
<dbReference type="PROSITE" id="PS51421">
    <property type="entry name" value="RAS"/>
    <property type="match status" value="1"/>
</dbReference>
<evidence type="ECO:0000313" key="6">
    <source>
        <dbReference type="Proteomes" id="UP000683925"/>
    </source>
</evidence>
<dbReference type="Pfam" id="PF00071">
    <property type="entry name" value="Ras"/>
    <property type="match status" value="1"/>
</dbReference>